<dbReference type="SMART" id="SM00388">
    <property type="entry name" value="HisKA"/>
    <property type="match status" value="1"/>
</dbReference>
<evidence type="ECO:0000256" key="3">
    <source>
        <dbReference type="ARBA" id="ARBA00022553"/>
    </source>
</evidence>
<comment type="catalytic activity">
    <reaction evidence="1">
        <text>ATP + protein L-histidine = ADP + protein N-phospho-L-histidine.</text>
        <dbReference type="EC" id="2.7.13.3"/>
    </reaction>
</comment>
<accession>A0A644WES7</accession>
<evidence type="ECO:0000256" key="8">
    <source>
        <dbReference type="SAM" id="Phobius"/>
    </source>
</evidence>
<proteinExistence type="predicted"/>
<keyword evidence="3" id="KW-0597">Phosphoprotein</keyword>
<dbReference type="PANTHER" id="PTHR45436:SF5">
    <property type="entry name" value="SENSOR HISTIDINE KINASE TRCS"/>
    <property type="match status" value="1"/>
</dbReference>
<dbReference type="InterPro" id="IPR050428">
    <property type="entry name" value="TCS_sensor_his_kinase"/>
</dbReference>
<evidence type="ECO:0000256" key="7">
    <source>
        <dbReference type="ARBA" id="ARBA00022989"/>
    </source>
</evidence>
<dbReference type="Pfam" id="PF00512">
    <property type="entry name" value="HisKA"/>
    <property type="match status" value="1"/>
</dbReference>
<evidence type="ECO:0000256" key="2">
    <source>
        <dbReference type="ARBA" id="ARBA00012438"/>
    </source>
</evidence>
<keyword evidence="5 8" id="KW-0812">Transmembrane</keyword>
<reference evidence="10" key="1">
    <citation type="submission" date="2019-08" db="EMBL/GenBank/DDBJ databases">
        <authorList>
            <person name="Kucharzyk K."/>
            <person name="Murdoch R.W."/>
            <person name="Higgins S."/>
            <person name="Loffler F."/>
        </authorList>
    </citation>
    <scope>NUCLEOTIDE SEQUENCE</scope>
</reference>
<dbReference type="CDD" id="cd00075">
    <property type="entry name" value="HATPase"/>
    <property type="match status" value="1"/>
</dbReference>
<keyword evidence="4 10" id="KW-0808">Transferase</keyword>
<dbReference type="InterPro" id="IPR036097">
    <property type="entry name" value="HisK_dim/P_sf"/>
</dbReference>
<dbReference type="InterPro" id="IPR003661">
    <property type="entry name" value="HisK_dim/P_dom"/>
</dbReference>
<dbReference type="EC" id="2.7.13.3" evidence="2"/>
<dbReference type="SUPFAM" id="SSF47384">
    <property type="entry name" value="Homodimeric domain of signal transducing histidine kinase"/>
    <property type="match status" value="1"/>
</dbReference>
<dbReference type="InterPro" id="IPR005467">
    <property type="entry name" value="His_kinase_dom"/>
</dbReference>
<keyword evidence="7 8" id="KW-1133">Transmembrane helix</keyword>
<evidence type="ECO:0000256" key="1">
    <source>
        <dbReference type="ARBA" id="ARBA00000085"/>
    </source>
</evidence>
<dbReference type="PANTHER" id="PTHR45436">
    <property type="entry name" value="SENSOR HISTIDINE KINASE YKOH"/>
    <property type="match status" value="1"/>
</dbReference>
<dbReference type="Pfam" id="PF02518">
    <property type="entry name" value="HATPase_c"/>
    <property type="match status" value="1"/>
</dbReference>
<dbReference type="InterPro" id="IPR003594">
    <property type="entry name" value="HATPase_dom"/>
</dbReference>
<evidence type="ECO:0000259" key="9">
    <source>
        <dbReference type="PROSITE" id="PS50109"/>
    </source>
</evidence>
<dbReference type="GO" id="GO:0000155">
    <property type="term" value="F:phosphorelay sensor kinase activity"/>
    <property type="evidence" value="ECO:0007669"/>
    <property type="project" value="InterPro"/>
</dbReference>
<evidence type="ECO:0000313" key="10">
    <source>
        <dbReference type="EMBL" id="MPM01998.1"/>
    </source>
</evidence>
<evidence type="ECO:0000256" key="5">
    <source>
        <dbReference type="ARBA" id="ARBA00022692"/>
    </source>
</evidence>
<organism evidence="10">
    <name type="scientific">bioreactor metagenome</name>
    <dbReference type="NCBI Taxonomy" id="1076179"/>
    <lineage>
        <taxon>unclassified sequences</taxon>
        <taxon>metagenomes</taxon>
        <taxon>ecological metagenomes</taxon>
    </lineage>
</organism>
<protein>
    <recommendedName>
        <fullName evidence="2">histidine kinase</fullName>
        <ecNumber evidence="2">2.7.13.3</ecNumber>
    </recommendedName>
</protein>
<dbReference type="Gene3D" id="1.10.287.130">
    <property type="match status" value="1"/>
</dbReference>
<keyword evidence="6 10" id="KW-0418">Kinase</keyword>
<feature type="transmembrane region" description="Helical" evidence="8">
    <location>
        <begin position="136"/>
        <end position="159"/>
    </location>
</feature>
<dbReference type="Gene3D" id="3.30.565.10">
    <property type="entry name" value="Histidine kinase-like ATPase, C-terminal domain"/>
    <property type="match status" value="1"/>
</dbReference>
<dbReference type="GO" id="GO:0005886">
    <property type="term" value="C:plasma membrane"/>
    <property type="evidence" value="ECO:0007669"/>
    <property type="project" value="TreeGrafter"/>
</dbReference>
<dbReference type="EMBL" id="VSSQ01000837">
    <property type="protein sequence ID" value="MPM01998.1"/>
    <property type="molecule type" value="Genomic_DNA"/>
</dbReference>
<dbReference type="PROSITE" id="PS50109">
    <property type="entry name" value="HIS_KIN"/>
    <property type="match status" value="1"/>
</dbReference>
<evidence type="ECO:0000256" key="6">
    <source>
        <dbReference type="ARBA" id="ARBA00022777"/>
    </source>
</evidence>
<dbReference type="SUPFAM" id="SSF55874">
    <property type="entry name" value="ATPase domain of HSP90 chaperone/DNA topoisomerase II/histidine kinase"/>
    <property type="match status" value="1"/>
</dbReference>
<keyword evidence="8" id="KW-0472">Membrane</keyword>
<gene>
    <name evidence="10" type="primary">sasA_137</name>
    <name evidence="10" type="ORF">SDC9_48241</name>
</gene>
<dbReference type="AlphaFoldDB" id="A0A644WES7"/>
<dbReference type="SMART" id="SM00387">
    <property type="entry name" value="HATPase_c"/>
    <property type="match status" value="1"/>
</dbReference>
<dbReference type="CDD" id="cd00082">
    <property type="entry name" value="HisKA"/>
    <property type="match status" value="1"/>
</dbReference>
<evidence type="ECO:0000256" key="4">
    <source>
        <dbReference type="ARBA" id="ARBA00022679"/>
    </source>
</evidence>
<sequence>MKLIRYTYIRLFSLMFILFMVWGALFYISMMDEVMDETDDRLLNNKGLVVHRMLQQPERLLTADTVSDNYHIRRISEQEGLNHHDSFYDTKIYIQIENEYEPMRVYRSSFRDNSGQFYEIELYLSTIERDNVIENILFYLIMLFVVLLGITLVGMRLVLKRTFKPLHKLLDWLNNIVPGREVPDLKNETEITEFRMLNNAAINMQKRSRKAYEEQKDFIGNASHELQTPLAISLNKLDMLANSGELNEEQMNLLTQIFETLQRATRLNKSLLLLSQIQNEQFVQASQQNLTQTSQRVLDDMLEVYSDKNITARYETEAAFTPQMNDSLALVLINNLMKNAIVHSPANSTINIKSNEKSITISNEGHTALDSKKIFTRFYRAGNSQTKDSTGLGLTIAKEIAKLSGLLLEYAYDGKHNFTLKK</sequence>
<dbReference type="InterPro" id="IPR036890">
    <property type="entry name" value="HATPase_C_sf"/>
</dbReference>
<feature type="transmembrane region" description="Helical" evidence="8">
    <location>
        <begin position="7"/>
        <end position="28"/>
    </location>
</feature>
<name>A0A644WES7_9ZZZZ</name>
<comment type="caution">
    <text evidence="10">The sequence shown here is derived from an EMBL/GenBank/DDBJ whole genome shotgun (WGS) entry which is preliminary data.</text>
</comment>
<feature type="domain" description="Histidine kinase" evidence="9">
    <location>
        <begin position="221"/>
        <end position="422"/>
    </location>
</feature>